<dbReference type="InterPro" id="IPR006943">
    <property type="entry name" value="DUF641_pln"/>
</dbReference>
<sequence length="596" mass="67638">MGVKRKTQQNLNKSLLYVKKITKKQKKKIYSGKGKALCIPFFQCIQSTINPSSKILTSFDCLRGWAIKIKSSLFFRNRFRFCGERIHFCFFFFFWLRISAMREVETSAITAPPQFSAMFQKLAMAVKTKTYEFFTEDGERVGVDSDAEGFALLDSAEDFITDQKVVVLKPDRPLSAKTPSPGSPVNDAQTRILVKPNQVKLSQVRKLDTQMGLSLISSVFATVSSFEASYLQLQAAHAPFVEESVKAADRALVCNLQKLSDLKQFYRNYRQSLDFESDLAIGSCLESRVQENQSKLRALETVSNRLQAEMDAKDLQVWSLRNKLGEIQKSNSKLSKRLSANSKSSSTDVLLSVRVYESLLHDAFKAIQKFTKILIELMEKAGWDLDLAANSVHPEVEYAKKGHNRYALLSYVCLGMFRGFDEERFGLNENDEEESETCSSGSSLRELMQHVSSNPMELLERDKDCGFSRFCDSKYHELIHPNMESSIFSNMDQTEAVLSSWRSLSTFYESFVTMASSIWTLHKLALSFDPAVEIFQVESGVDFSIVFMENVLKRRQDKKLSMNPTRAKVGFTVVPGFKVGCTVIQSQVYLTGFKCK</sequence>
<organism evidence="3 4">
    <name type="scientific">Eutrema salsugineum</name>
    <name type="common">Saltwater cress</name>
    <name type="synonym">Sisymbrium salsugineum</name>
    <dbReference type="NCBI Taxonomy" id="72664"/>
    <lineage>
        <taxon>Eukaryota</taxon>
        <taxon>Viridiplantae</taxon>
        <taxon>Streptophyta</taxon>
        <taxon>Embryophyta</taxon>
        <taxon>Tracheophyta</taxon>
        <taxon>Spermatophyta</taxon>
        <taxon>Magnoliopsida</taxon>
        <taxon>eudicotyledons</taxon>
        <taxon>Gunneridae</taxon>
        <taxon>Pentapetalae</taxon>
        <taxon>rosids</taxon>
        <taxon>malvids</taxon>
        <taxon>Brassicales</taxon>
        <taxon>Brassicaceae</taxon>
        <taxon>Eutremeae</taxon>
        <taxon>Eutrema</taxon>
    </lineage>
</organism>
<dbReference type="InterPro" id="IPR040225">
    <property type="entry name" value="GIL1-like"/>
</dbReference>
<dbReference type="Proteomes" id="UP000030689">
    <property type="component" value="Unassembled WGS sequence"/>
</dbReference>
<dbReference type="KEGG" id="eus:EUTSA_v10005850mg"/>
<proteinExistence type="predicted"/>
<evidence type="ECO:0000259" key="1">
    <source>
        <dbReference type="Pfam" id="PF04859"/>
    </source>
</evidence>
<name>V4LVW2_EUTSA</name>
<dbReference type="OrthoDB" id="1915848at2759"/>
<dbReference type="Pfam" id="PF04859">
    <property type="entry name" value="DUF641"/>
    <property type="match status" value="1"/>
</dbReference>
<dbReference type="eggNOG" id="ENOG502QQ2P">
    <property type="taxonomic scope" value="Eukaryota"/>
</dbReference>
<dbReference type="InterPro" id="IPR056813">
    <property type="entry name" value="GIL1_IRKI_C"/>
</dbReference>
<dbReference type="Pfam" id="PF24994">
    <property type="entry name" value="GIL1_IRKI_C"/>
    <property type="match status" value="1"/>
</dbReference>
<protein>
    <submittedName>
        <fullName evidence="3">Uncharacterized protein</fullName>
    </submittedName>
</protein>
<feature type="domain" description="GIL1/IRKI C-terminal" evidence="2">
    <location>
        <begin position="534"/>
        <end position="589"/>
    </location>
</feature>
<evidence type="ECO:0000259" key="2">
    <source>
        <dbReference type="Pfam" id="PF24994"/>
    </source>
</evidence>
<dbReference type="GO" id="GO:0009639">
    <property type="term" value="P:response to red or far red light"/>
    <property type="evidence" value="ECO:0007669"/>
    <property type="project" value="InterPro"/>
</dbReference>
<accession>V4LVW2</accession>
<dbReference type="Gramene" id="ESQ44008">
    <property type="protein sequence ID" value="ESQ44008"/>
    <property type="gene ID" value="EUTSA_v10005850mg"/>
</dbReference>
<dbReference type="PANTHER" id="PTHR31161">
    <property type="entry name" value="PROTEIN GRAVITROPIC IN THE LIGHT 1"/>
    <property type="match status" value="1"/>
</dbReference>
<dbReference type="AlphaFoldDB" id="V4LVW2"/>
<dbReference type="OMA" id="VWMLHKL"/>
<keyword evidence="4" id="KW-1185">Reference proteome</keyword>
<gene>
    <name evidence="3" type="ORF">EUTSA_v10005850mg</name>
</gene>
<feature type="domain" description="DUF641" evidence="1">
    <location>
        <begin position="210"/>
        <end position="337"/>
    </location>
</feature>
<dbReference type="STRING" id="72664.V4LVW2"/>
<reference evidence="3 4" key="1">
    <citation type="journal article" date="2013" name="Front. Plant Sci.">
        <title>The Reference Genome of the Halophytic Plant Eutrema salsugineum.</title>
        <authorList>
            <person name="Yang R."/>
            <person name="Jarvis D.E."/>
            <person name="Chen H."/>
            <person name="Beilstein M.A."/>
            <person name="Grimwood J."/>
            <person name="Jenkins J."/>
            <person name="Shu S."/>
            <person name="Prochnik S."/>
            <person name="Xin M."/>
            <person name="Ma C."/>
            <person name="Schmutz J."/>
            <person name="Wing R.A."/>
            <person name="Mitchell-Olds T."/>
            <person name="Schumaker K.S."/>
            <person name="Wang X."/>
        </authorList>
    </citation>
    <scope>NUCLEOTIDE SEQUENCE [LARGE SCALE GENOMIC DNA]</scope>
</reference>
<dbReference type="EMBL" id="KI517455">
    <property type="protein sequence ID" value="ESQ44008.1"/>
    <property type="molecule type" value="Genomic_DNA"/>
</dbReference>
<evidence type="ECO:0000313" key="4">
    <source>
        <dbReference type="Proteomes" id="UP000030689"/>
    </source>
</evidence>
<dbReference type="GO" id="GO:0009959">
    <property type="term" value="P:negative gravitropism"/>
    <property type="evidence" value="ECO:0007669"/>
    <property type="project" value="InterPro"/>
</dbReference>
<evidence type="ECO:0000313" key="3">
    <source>
        <dbReference type="EMBL" id="ESQ44008.1"/>
    </source>
</evidence>